<dbReference type="PANTHER" id="PTHR30055:SF234">
    <property type="entry name" value="HTH-TYPE TRANSCRIPTIONAL REGULATOR BETI"/>
    <property type="match status" value="1"/>
</dbReference>
<evidence type="ECO:0000256" key="2">
    <source>
        <dbReference type="ARBA" id="ARBA00023125"/>
    </source>
</evidence>
<feature type="domain" description="HTH tetR-type" evidence="5">
    <location>
        <begin position="10"/>
        <end position="70"/>
    </location>
</feature>
<dbReference type="RefSeq" id="WP_344417647.1">
    <property type="nucleotide sequence ID" value="NZ_BAAANN010000009.1"/>
</dbReference>
<reference evidence="6 7" key="1">
    <citation type="journal article" date="2019" name="Int. J. Syst. Evol. Microbiol.">
        <title>The Global Catalogue of Microorganisms (GCM) 10K type strain sequencing project: providing services to taxonomists for standard genome sequencing and annotation.</title>
        <authorList>
            <consortium name="The Broad Institute Genomics Platform"/>
            <consortium name="The Broad Institute Genome Sequencing Center for Infectious Disease"/>
            <person name="Wu L."/>
            <person name="Ma J."/>
        </authorList>
    </citation>
    <scope>NUCLEOTIDE SEQUENCE [LARGE SCALE GENOMIC DNA]</scope>
    <source>
        <strain evidence="6 7">JCM 14545</strain>
    </source>
</reference>
<dbReference type="InterPro" id="IPR036271">
    <property type="entry name" value="Tet_transcr_reg_TetR-rel_C_sf"/>
</dbReference>
<keyword evidence="3" id="KW-0804">Transcription</keyword>
<organism evidence="6 7">
    <name type="scientific">Amycolatopsis minnesotensis</name>
    <dbReference type="NCBI Taxonomy" id="337894"/>
    <lineage>
        <taxon>Bacteria</taxon>
        <taxon>Bacillati</taxon>
        <taxon>Actinomycetota</taxon>
        <taxon>Actinomycetes</taxon>
        <taxon>Pseudonocardiales</taxon>
        <taxon>Pseudonocardiaceae</taxon>
        <taxon>Amycolatopsis</taxon>
    </lineage>
</organism>
<dbReference type="Pfam" id="PF00440">
    <property type="entry name" value="TetR_N"/>
    <property type="match status" value="1"/>
</dbReference>
<dbReference type="EMBL" id="BAAANN010000009">
    <property type="protein sequence ID" value="GAA1956578.1"/>
    <property type="molecule type" value="Genomic_DNA"/>
</dbReference>
<dbReference type="Proteomes" id="UP001501116">
    <property type="component" value="Unassembled WGS sequence"/>
</dbReference>
<evidence type="ECO:0000256" key="3">
    <source>
        <dbReference type="ARBA" id="ARBA00023163"/>
    </source>
</evidence>
<keyword evidence="7" id="KW-1185">Reference proteome</keyword>
<feature type="DNA-binding region" description="H-T-H motif" evidence="4">
    <location>
        <begin position="33"/>
        <end position="52"/>
    </location>
</feature>
<evidence type="ECO:0000259" key="5">
    <source>
        <dbReference type="PROSITE" id="PS50977"/>
    </source>
</evidence>
<evidence type="ECO:0000313" key="7">
    <source>
        <dbReference type="Proteomes" id="UP001501116"/>
    </source>
</evidence>
<name>A0ABN2QQZ7_9PSEU</name>
<dbReference type="InterPro" id="IPR001647">
    <property type="entry name" value="HTH_TetR"/>
</dbReference>
<evidence type="ECO:0000256" key="1">
    <source>
        <dbReference type="ARBA" id="ARBA00023015"/>
    </source>
</evidence>
<proteinExistence type="predicted"/>
<dbReference type="Pfam" id="PF21351">
    <property type="entry name" value="TetR_C_41"/>
    <property type="match status" value="1"/>
</dbReference>
<dbReference type="InterPro" id="IPR050109">
    <property type="entry name" value="HTH-type_TetR-like_transc_reg"/>
</dbReference>
<dbReference type="Gene3D" id="1.10.357.10">
    <property type="entry name" value="Tetracycline Repressor, domain 2"/>
    <property type="match status" value="1"/>
</dbReference>
<accession>A0ABN2QQZ7</accession>
<comment type="caution">
    <text evidence="6">The sequence shown here is derived from an EMBL/GenBank/DDBJ whole genome shotgun (WGS) entry which is preliminary data.</text>
</comment>
<sequence>MRRSQQDRSSSTRSALTTAGRALFAARGYHAVPTDEVVRTAGVTRGALYHHFTDKKDLFRAVVTEVEAEFTAKVSAEVTAAPDLATGMFAALKAFLDLCSDPEIRQIALTDAPAVLGWNDWRAIEAEHGLGVLTEALTRAVEEGLLAPQPVGVLARLVLSALNEAALVIAAAEDPAQARADAEQALGSWFAGLLA</sequence>
<dbReference type="InterPro" id="IPR009057">
    <property type="entry name" value="Homeodomain-like_sf"/>
</dbReference>
<keyword evidence="2 4" id="KW-0238">DNA-binding</keyword>
<gene>
    <name evidence="6" type="ORF">GCM10009754_28210</name>
</gene>
<dbReference type="SUPFAM" id="SSF46689">
    <property type="entry name" value="Homeodomain-like"/>
    <property type="match status" value="1"/>
</dbReference>
<dbReference type="InterPro" id="IPR049484">
    <property type="entry name" value="Rv0078-like_C"/>
</dbReference>
<dbReference type="PROSITE" id="PS50977">
    <property type="entry name" value="HTH_TETR_2"/>
    <property type="match status" value="1"/>
</dbReference>
<keyword evidence="1" id="KW-0805">Transcription regulation</keyword>
<protein>
    <submittedName>
        <fullName evidence="6">TetR/AcrR family transcriptional regulator</fullName>
    </submittedName>
</protein>
<dbReference type="SUPFAM" id="SSF48498">
    <property type="entry name" value="Tetracyclin repressor-like, C-terminal domain"/>
    <property type="match status" value="1"/>
</dbReference>
<dbReference type="PRINTS" id="PR00455">
    <property type="entry name" value="HTHTETR"/>
</dbReference>
<evidence type="ECO:0000256" key="4">
    <source>
        <dbReference type="PROSITE-ProRule" id="PRU00335"/>
    </source>
</evidence>
<evidence type="ECO:0000313" key="6">
    <source>
        <dbReference type="EMBL" id="GAA1956578.1"/>
    </source>
</evidence>
<dbReference type="PANTHER" id="PTHR30055">
    <property type="entry name" value="HTH-TYPE TRANSCRIPTIONAL REGULATOR RUTR"/>
    <property type="match status" value="1"/>
</dbReference>